<evidence type="ECO:0000313" key="2">
    <source>
        <dbReference type="Proteomes" id="UP000625711"/>
    </source>
</evidence>
<comment type="caution">
    <text evidence="1">The sequence shown here is derived from an EMBL/GenBank/DDBJ whole genome shotgun (WGS) entry which is preliminary data.</text>
</comment>
<name>A0A834M6F8_RHYFE</name>
<dbReference type="Gene3D" id="3.40.20.10">
    <property type="entry name" value="Severin"/>
    <property type="match status" value="3"/>
</dbReference>
<dbReference type="GO" id="GO:0008154">
    <property type="term" value="P:actin polymerization or depolymerization"/>
    <property type="evidence" value="ECO:0007669"/>
    <property type="project" value="TreeGrafter"/>
</dbReference>
<dbReference type="InterPro" id="IPR029006">
    <property type="entry name" value="ADF-H/Gelsolin-like_dom_sf"/>
</dbReference>
<dbReference type="GO" id="GO:0015629">
    <property type="term" value="C:actin cytoskeleton"/>
    <property type="evidence" value="ECO:0007669"/>
    <property type="project" value="TreeGrafter"/>
</dbReference>
<dbReference type="GO" id="GO:0051015">
    <property type="term" value="F:actin filament binding"/>
    <property type="evidence" value="ECO:0007669"/>
    <property type="project" value="InterPro"/>
</dbReference>
<organism evidence="1 2">
    <name type="scientific">Rhynchophorus ferrugineus</name>
    <name type="common">Red palm weevil</name>
    <name type="synonym">Curculio ferrugineus</name>
    <dbReference type="NCBI Taxonomy" id="354439"/>
    <lineage>
        <taxon>Eukaryota</taxon>
        <taxon>Metazoa</taxon>
        <taxon>Ecdysozoa</taxon>
        <taxon>Arthropoda</taxon>
        <taxon>Hexapoda</taxon>
        <taxon>Insecta</taxon>
        <taxon>Pterygota</taxon>
        <taxon>Neoptera</taxon>
        <taxon>Endopterygota</taxon>
        <taxon>Coleoptera</taxon>
        <taxon>Polyphaga</taxon>
        <taxon>Cucujiformia</taxon>
        <taxon>Curculionidae</taxon>
        <taxon>Dryophthorinae</taxon>
        <taxon>Rhynchophorus</taxon>
    </lineage>
</organism>
<reference evidence="1" key="1">
    <citation type="submission" date="2020-08" db="EMBL/GenBank/DDBJ databases">
        <title>Genome sequencing and assembly of the red palm weevil Rhynchophorus ferrugineus.</title>
        <authorList>
            <person name="Dias G.B."/>
            <person name="Bergman C.M."/>
            <person name="Manee M."/>
        </authorList>
    </citation>
    <scope>NUCLEOTIDE SEQUENCE</scope>
    <source>
        <strain evidence="1">AA-2017</strain>
        <tissue evidence="1">Whole larva</tissue>
    </source>
</reference>
<gene>
    <name evidence="1" type="ORF">GWI33_019948</name>
</gene>
<dbReference type="AlphaFoldDB" id="A0A834M6F8"/>
<keyword evidence="2" id="KW-1185">Reference proteome</keyword>
<dbReference type="GO" id="GO:0051016">
    <property type="term" value="P:barbed-end actin filament capping"/>
    <property type="evidence" value="ECO:0007669"/>
    <property type="project" value="TreeGrafter"/>
</dbReference>
<dbReference type="OrthoDB" id="28894at2759"/>
<dbReference type="EMBL" id="JAACXV010014502">
    <property type="protein sequence ID" value="KAF7266774.1"/>
    <property type="molecule type" value="Genomic_DNA"/>
</dbReference>
<dbReference type="Proteomes" id="UP000625711">
    <property type="component" value="Unassembled WGS sequence"/>
</dbReference>
<sequence length="377" mass="44743">MIETNDTNLIVEFIKIARPSSTHLNEDEYKIKKTNSFNCWKIDSGKLIKVQSEHVGIIFDEECYIVQWRFDLQLDNHVAEKMLIYYWSGQNAVKASCPLPPDVDKDFPVDRLTQWSEIPLFFHGFQRKCIMLNGKESDFNGVKPHLFIIRGEHPDDIHLYEVPCETPSLRSRTSFLLVNPRMSVFIYWHGYSAIEEYKDYIKACAPHNLLKTWQKDWINFSISECWEGQEPKAFKDALGPFLYDINSAVNMEIHRHWTPKLYYLNNVCGDFTSTEVEYPLKLPNKVSPYPFLQSHLYTALKSAFFLLDNYYDIWLWENISQLNDDSQTMQKMSRDFLNNYHKEKTQKCNIDIKVSIVEAYKEPQEFKQLFPQWRDRH</sequence>
<proteinExistence type="predicted"/>
<accession>A0A834M6F8</accession>
<evidence type="ECO:0000313" key="1">
    <source>
        <dbReference type="EMBL" id="KAF7266774.1"/>
    </source>
</evidence>
<dbReference type="GO" id="GO:0005737">
    <property type="term" value="C:cytoplasm"/>
    <property type="evidence" value="ECO:0007669"/>
    <property type="project" value="TreeGrafter"/>
</dbReference>
<dbReference type="PANTHER" id="PTHR11977">
    <property type="entry name" value="VILLIN"/>
    <property type="match status" value="1"/>
</dbReference>
<dbReference type="InterPro" id="IPR007122">
    <property type="entry name" value="Villin/Gelsolin"/>
</dbReference>
<dbReference type="PANTHER" id="PTHR11977:SF45">
    <property type="entry name" value="SUPERVILLIN"/>
    <property type="match status" value="1"/>
</dbReference>
<dbReference type="GO" id="GO:0051014">
    <property type="term" value="P:actin filament severing"/>
    <property type="evidence" value="ECO:0007669"/>
    <property type="project" value="TreeGrafter"/>
</dbReference>
<dbReference type="GO" id="GO:0005546">
    <property type="term" value="F:phosphatidylinositol-4,5-bisphosphate binding"/>
    <property type="evidence" value="ECO:0007669"/>
    <property type="project" value="TreeGrafter"/>
</dbReference>
<protein>
    <submittedName>
        <fullName evidence="1">Uncharacterized protein</fullName>
    </submittedName>
</protein>
<dbReference type="SUPFAM" id="SSF55753">
    <property type="entry name" value="Actin depolymerizing proteins"/>
    <property type="match status" value="3"/>
</dbReference>